<dbReference type="AlphaFoldDB" id="A0A6L6PX09"/>
<dbReference type="Pfam" id="PF00356">
    <property type="entry name" value="LacI"/>
    <property type="match status" value="1"/>
</dbReference>
<dbReference type="RefSeq" id="WP_155438063.1">
    <property type="nucleotide sequence ID" value="NZ_WNLA01000002.1"/>
</dbReference>
<dbReference type="Proteomes" id="UP000484015">
    <property type="component" value="Unassembled WGS sequence"/>
</dbReference>
<dbReference type="GO" id="GO:0000976">
    <property type="term" value="F:transcription cis-regulatory region binding"/>
    <property type="evidence" value="ECO:0007669"/>
    <property type="project" value="TreeGrafter"/>
</dbReference>
<protein>
    <submittedName>
        <fullName evidence="6">LacI family DNA-binding transcriptional regulator</fullName>
    </submittedName>
</protein>
<name>A0A6L6PX09_9BURK</name>
<keyword evidence="7" id="KW-1185">Reference proteome</keyword>
<dbReference type="OrthoDB" id="8770794at2"/>
<dbReference type="PANTHER" id="PTHR30146">
    <property type="entry name" value="LACI-RELATED TRANSCRIPTIONAL REPRESSOR"/>
    <property type="match status" value="1"/>
</dbReference>
<organism evidence="6 7">
    <name type="scientific">Pseudoduganella ginsengisoli</name>
    <dbReference type="NCBI Taxonomy" id="1462440"/>
    <lineage>
        <taxon>Bacteria</taxon>
        <taxon>Pseudomonadati</taxon>
        <taxon>Pseudomonadota</taxon>
        <taxon>Betaproteobacteria</taxon>
        <taxon>Burkholderiales</taxon>
        <taxon>Oxalobacteraceae</taxon>
        <taxon>Telluria group</taxon>
        <taxon>Pseudoduganella</taxon>
    </lineage>
</organism>
<evidence type="ECO:0000256" key="4">
    <source>
        <dbReference type="ARBA" id="ARBA00023163"/>
    </source>
</evidence>
<evidence type="ECO:0000313" key="7">
    <source>
        <dbReference type="Proteomes" id="UP000484015"/>
    </source>
</evidence>
<dbReference type="EMBL" id="WNLA01000002">
    <property type="protein sequence ID" value="MTW01684.1"/>
    <property type="molecule type" value="Genomic_DNA"/>
</dbReference>
<dbReference type="Pfam" id="PF13377">
    <property type="entry name" value="Peripla_BP_3"/>
    <property type="match status" value="1"/>
</dbReference>
<keyword evidence="1" id="KW-0678">Repressor</keyword>
<dbReference type="GO" id="GO:0003700">
    <property type="term" value="F:DNA-binding transcription factor activity"/>
    <property type="evidence" value="ECO:0007669"/>
    <property type="project" value="TreeGrafter"/>
</dbReference>
<dbReference type="SMART" id="SM00354">
    <property type="entry name" value="HTH_LACI"/>
    <property type="match status" value="1"/>
</dbReference>
<dbReference type="PROSITE" id="PS50932">
    <property type="entry name" value="HTH_LACI_2"/>
    <property type="match status" value="1"/>
</dbReference>
<evidence type="ECO:0000256" key="1">
    <source>
        <dbReference type="ARBA" id="ARBA00022491"/>
    </source>
</evidence>
<keyword evidence="2" id="KW-0805">Transcription regulation</keyword>
<evidence type="ECO:0000256" key="2">
    <source>
        <dbReference type="ARBA" id="ARBA00023015"/>
    </source>
</evidence>
<feature type="domain" description="HTH lacI-type" evidence="5">
    <location>
        <begin position="19"/>
        <end position="73"/>
    </location>
</feature>
<dbReference type="PROSITE" id="PS00356">
    <property type="entry name" value="HTH_LACI_1"/>
    <property type="match status" value="1"/>
</dbReference>
<dbReference type="PRINTS" id="PR00036">
    <property type="entry name" value="HTHLACI"/>
</dbReference>
<dbReference type="PANTHER" id="PTHR30146:SF151">
    <property type="entry name" value="HTH-TYPE TRANSCRIPTIONAL REPRESSOR CYTR"/>
    <property type="match status" value="1"/>
</dbReference>
<evidence type="ECO:0000313" key="6">
    <source>
        <dbReference type="EMBL" id="MTW01684.1"/>
    </source>
</evidence>
<dbReference type="CDD" id="cd01392">
    <property type="entry name" value="HTH_LacI"/>
    <property type="match status" value="1"/>
</dbReference>
<evidence type="ECO:0000256" key="3">
    <source>
        <dbReference type="ARBA" id="ARBA00023125"/>
    </source>
</evidence>
<sequence length="351" mass="37642">MTSPRDRSTPPADTAPRRLTIKDVAHAAGVSLTTVSHALNDRGYVDPDTRARVKRIAQELGYRPNLRAQRLRTGKTNSIAVFFSMPLAIAGGPARMGFMMEIVAAASEAAMRRNLSLVLVPPLAGANDFLDGLDIDGAIVIEPALGDPQIPALRQRGVCVVSIGRPPEPEPAIPYIDLQTTAMAQLWFEHLYGQGARRIALLVGAQPRHSNLETERVYRAFAADKGLPVLIRKADVHVGEAAGAAACRELLAEDPAIDAVCVPVDAFATGTMQALHEAGRRVPHDVKVVTRYDGLRAKNSVPPITAVDLNLEQRAVMAVELLFEHICGDTRHAMLPGPAPTLIVRASSVVA</sequence>
<keyword evidence="3 6" id="KW-0238">DNA-binding</keyword>
<dbReference type="Gene3D" id="1.10.260.40">
    <property type="entry name" value="lambda repressor-like DNA-binding domains"/>
    <property type="match status" value="1"/>
</dbReference>
<accession>A0A6L6PX09</accession>
<dbReference type="Gene3D" id="3.40.50.2300">
    <property type="match status" value="2"/>
</dbReference>
<dbReference type="InterPro" id="IPR000843">
    <property type="entry name" value="HTH_LacI"/>
</dbReference>
<proteinExistence type="predicted"/>
<gene>
    <name evidence="6" type="ORF">GM668_06230</name>
</gene>
<reference evidence="6 7" key="1">
    <citation type="submission" date="2019-11" db="EMBL/GenBank/DDBJ databases">
        <title>Type strains purchased from KCTC, JCM and DSMZ.</title>
        <authorList>
            <person name="Lu H."/>
        </authorList>
    </citation>
    <scope>NUCLEOTIDE SEQUENCE [LARGE SCALE GENOMIC DNA]</scope>
    <source>
        <strain evidence="6 7">KCTC 42409</strain>
    </source>
</reference>
<dbReference type="InterPro" id="IPR028082">
    <property type="entry name" value="Peripla_BP_I"/>
</dbReference>
<evidence type="ECO:0000259" key="5">
    <source>
        <dbReference type="PROSITE" id="PS50932"/>
    </source>
</evidence>
<dbReference type="SUPFAM" id="SSF47413">
    <property type="entry name" value="lambda repressor-like DNA-binding domains"/>
    <property type="match status" value="1"/>
</dbReference>
<dbReference type="InterPro" id="IPR046335">
    <property type="entry name" value="LacI/GalR-like_sensor"/>
</dbReference>
<comment type="caution">
    <text evidence="6">The sequence shown here is derived from an EMBL/GenBank/DDBJ whole genome shotgun (WGS) entry which is preliminary data.</text>
</comment>
<dbReference type="InterPro" id="IPR010982">
    <property type="entry name" value="Lambda_DNA-bd_dom_sf"/>
</dbReference>
<dbReference type="SUPFAM" id="SSF53822">
    <property type="entry name" value="Periplasmic binding protein-like I"/>
    <property type="match status" value="1"/>
</dbReference>
<keyword evidence="4" id="KW-0804">Transcription</keyword>